<proteinExistence type="predicted"/>
<protein>
    <submittedName>
        <fullName evidence="1">Uncharacterized protein</fullName>
    </submittedName>
</protein>
<feature type="non-terminal residue" evidence="1">
    <location>
        <position position="1"/>
    </location>
</feature>
<name>A0A7Z0PGY7_9FUSO</name>
<dbReference type="RefSeq" id="WP_180136457.1">
    <property type="nucleotide sequence ID" value="NZ_JABMKT010000135.1"/>
</dbReference>
<dbReference type="EMBL" id="JABMKT010000135">
    <property type="protein sequence ID" value="NYV28546.1"/>
    <property type="molecule type" value="Genomic_DNA"/>
</dbReference>
<dbReference type="Proteomes" id="UP000526184">
    <property type="component" value="Unassembled WGS sequence"/>
</dbReference>
<sequence length="70" mass="7674">EGRIDKAISNISNGYVGAVDDLSGNVKIKKSFIDKNNNVTTKYVVATKEDLNNIGKDKKLEKDISAYVNV</sequence>
<gene>
    <name evidence="1" type="ORF">HP397_07010</name>
</gene>
<keyword evidence="2" id="KW-1185">Reference proteome</keyword>
<dbReference type="AlphaFoldDB" id="A0A7Z0PGY7"/>
<feature type="non-terminal residue" evidence="1">
    <location>
        <position position="70"/>
    </location>
</feature>
<organism evidence="1 2">
    <name type="scientific">Streptobacillus felis</name>
    <dbReference type="NCBI Taxonomy" id="1384509"/>
    <lineage>
        <taxon>Bacteria</taxon>
        <taxon>Fusobacteriati</taxon>
        <taxon>Fusobacteriota</taxon>
        <taxon>Fusobacteriia</taxon>
        <taxon>Fusobacteriales</taxon>
        <taxon>Leptotrichiaceae</taxon>
        <taxon>Streptobacillus</taxon>
    </lineage>
</organism>
<reference evidence="1 2" key="1">
    <citation type="submission" date="2020-05" db="EMBL/GenBank/DDBJ databases">
        <title>Streptobacillus felis strain LHL191014123.</title>
        <authorList>
            <person name="Fawzy A."/>
            <person name="Rau J."/>
            <person name="Risse K."/>
            <person name="Schauerte N."/>
            <person name="Geiger C."/>
            <person name="Blom J."/>
            <person name="Imirzalioglu C."/>
            <person name="Falgenhauer J."/>
            <person name="Bach A."/>
            <person name="Herden C."/>
            <person name="Eisenberg T."/>
        </authorList>
    </citation>
    <scope>NUCLEOTIDE SEQUENCE [LARGE SCALE GENOMIC DNA]</scope>
    <source>
        <strain evidence="1 2">LHL191014123</strain>
    </source>
</reference>
<comment type="caution">
    <text evidence="1">The sequence shown here is derived from an EMBL/GenBank/DDBJ whole genome shotgun (WGS) entry which is preliminary data.</text>
</comment>
<accession>A0A7Z0PGY7</accession>
<evidence type="ECO:0000313" key="2">
    <source>
        <dbReference type="Proteomes" id="UP000526184"/>
    </source>
</evidence>
<evidence type="ECO:0000313" key="1">
    <source>
        <dbReference type="EMBL" id="NYV28546.1"/>
    </source>
</evidence>